<comment type="caution">
    <text evidence="7">The sequence shown here is derived from an EMBL/GenBank/DDBJ whole genome shotgun (WGS) entry which is preliminary data.</text>
</comment>
<evidence type="ECO:0000256" key="1">
    <source>
        <dbReference type="ARBA" id="ARBA00004651"/>
    </source>
</evidence>
<dbReference type="AlphaFoldDB" id="A0A845EQJ1"/>
<keyword evidence="2" id="KW-1003">Cell membrane</keyword>
<protein>
    <submittedName>
        <fullName evidence="7">CidA/LrgA family holin-like protein</fullName>
    </submittedName>
</protein>
<evidence type="ECO:0000256" key="2">
    <source>
        <dbReference type="ARBA" id="ARBA00022475"/>
    </source>
</evidence>
<evidence type="ECO:0000256" key="3">
    <source>
        <dbReference type="ARBA" id="ARBA00022692"/>
    </source>
</evidence>
<evidence type="ECO:0000313" key="7">
    <source>
        <dbReference type="EMBL" id="MYL62711.1"/>
    </source>
</evidence>
<dbReference type="InterPro" id="IPR005538">
    <property type="entry name" value="LrgA/CidA"/>
</dbReference>
<keyword evidence="4 6" id="KW-1133">Transmembrane helix</keyword>
<accession>A0A845EQJ1</accession>
<dbReference type="NCBIfam" id="NF002460">
    <property type="entry name" value="PRK01658.1"/>
    <property type="match status" value="1"/>
</dbReference>
<evidence type="ECO:0000256" key="6">
    <source>
        <dbReference type="SAM" id="Phobius"/>
    </source>
</evidence>
<dbReference type="PANTHER" id="PTHR33931">
    <property type="entry name" value="HOLIN-LIKE PROTEIN CIDA-RELATED"/>
    <property type="match status" value="1"/>
</dbReference>
<evidence type="ECO:0000256" key="5">
    <source>
        <dbReference type="ARBA" id="ARBA00023136"/>
    </source>
</evidence>
<dbReference type="Proteomes" id="UP000447833">
    <property type="component" value="Unassembled WGS sequence"/>
</dbReference>
<dbReference type="Pfam" id="PF03788">
    <property type="entry name" value="LrgA"/>
    <property type="match status" value="1"/>
</dbReference>
<gene>
    <name evidence="7" type="ORF">GLW07_05000</name>
</gene>
<feature type="transmembrane region" description="Helical" evidence="6">
    <location>
        <begin position="106"/>
        <end position="130"/>
    </location>
</feature>
<name>A0A845EQJ1_9BACL</name>
<feature type="transmembrane region" description="Helical" evidence="6">
    <location>
        <begin position="45"/>
        <end position="63"/>
    </location>
</feature>
<dbReference type="GO" id="GO:0005886">
    <property type="term" value="C:plasma membrane"/>
    <property type="evidence" value="ECO:0007669"/>
    <property type="project" value="UniProtKB-SubCell"/>
</dbReference>
<feature type="transmembrane region" description="Helical" evidence="6">
    <location>
        <begin position="20"/>
        <end position="39"/>
    </location>
</feature>
<reference evidence="7 8" key="1">
    <citation type="submission" date="2019-11" db="EMBL/GenBank/DDBJ databases">
        <title>Genome sequences of 17 halophilic strains isolated from different environments.</title>
        <authorList>
            <person name="Furrow R.E."/>
        </authorList>
    </citation>
    <scope>NUCLEOTIDE SEQUENCE [LARGE SCALE GENOMIC DNA]</scope>
    <source>
        <strain evidence="7 8">22506_14_FS</strain>
    </source>
</reference>
<proteinExistence type="predicted"/>
<organism evidence="7 8">
    <name type="scientific">Guptibacillus hwajinpoensis</name>
    <dbReference type="NCBI Taxonomy" id="208199"/>
    <lineage>
        <taxon>Bacteria</taxon>
        <taxon>Bacillati</taxon>
        <taxon>Bacillota</taxon>
        <taxon>Bacilli</taxon>
        <taxon>Bacillales</taxon>
        <taxon>Guptibacillaceae</taxon>
        <taxon>Guptibacillus</taxon>
    </lineage>
</organism>
<dbReference type="EMBL" id="WMEY01000002">
    <property type="protein sequence ID" value="MYL62711.1"/>
    <property type="molecule type" value="Genomic_DNA"/>
</dbReference>
<keyword evidence="5 6" id="KW-0472">Membrane</keyword>
<keyword evidence="3 6" id="KW-0812">Transmembrane</keyword>
<comment type="subcellular location">
    <subcellularLocation>
        <location evidence="1">Cell membrane</location>
        <topology evidence="1">Multi-pass membrane protein</topology>
    </subcellularLocation>
</comment>
<evidence type="ECO:0000256" key="4">
    <source>
        <dbReference type="ARBA" id="ARBA00022989"/>
    </source>
</evidence>
<dbReference type="PANTHER" id="PTHR33931:SF2">
    <property type="entry name" value="HOLIN-LIKE PROTEIN CIDA"/>
    <property type="match status" value="1"/>
</dbReference>
<sequence>MKPQGIKVLRLMSSRINKYLIISLQIGFLFGFYLVGGYLQTTLALPVPGSVVGMLILLIGLYLKWIPIRWISQGASALLNHLPLLFVPVTVGIMQHLDFFSGKSLWLVPIVLVSTWIVMGTTGLLGQFLANRKEWDR</sequence>
<feature type="transmembrane region" description="Helical" evidence="6">
    <location>
        <begin position="75"/>
        <end position="94"/>
    </location>
</feature>
<evidence type="ECO:0000313" key="8">
    <source>
        <dbReference type="Proteomes" id="UP000447833"/>
    </source>
</evidence>